<accession>A0A397C5V5</accession>
<dbReference type="GO" id="GO:0003682">
    <property type="term" value="F:chromatin binding"/>
    <property type="evidence" value="ECO:0007669"/>
    <property type="project" value="InterPro"/>
</dbReference>
<reference evidence="2 3" key="1">
    <citation type="submission" date="2018-08" db="EMBL/GenBank/DDBJ databases">
        <title>Aphanomyces genome sequencing and annotation.</title>
        <authorList>
            <person name="Minardi D."/>
            <person name="Oidtmann B."/>
            <person name="Van Der Giezen M."/>
            <person name="Studholme D.J."/>
        </authorList>
    </citation>
    <scope>NUCLEOTIDE SEQUENCE [LARGE SCALE GENOMIC DNA]</scope>
    <source>
        <strain evidence="2 3">D2</strain>
    </source>
</reference>
<protein>
    <recommendedName>
        <fullName evidence="1">BAH domain-containing protein</fullName>
    </recommendedName>
</protein>
<name>A0A397C5V5_APHAT</name>
<dbReference type="InterPro" id="IPR043151">
    <property type="entry name" value="BAH_sf"/>
</dbReference>
<organism evidence="2 3">
    <name type="scientific">Aphanomyces astaci</name>
    <name type="common">Crayfish plague agent</name>
    <dbReference type="NCBI Taxonomy" id="112090"/>
    <lineage>
        <taxon>Eukaryota</taxon>
        <taxon>Sar</taxon>
        <taxon>Stramenopiles</taxon>
        <taxon>Oomycota</taxon>
        <taxon>Saprolegniomycetes</taxon>
        <taxon>Saprolegniales</taxon>
        <taxon>Verrucalvaceae</taxon>
        <taxon>Aphanomyces</taxon>
    </lineage>
</organism>
<evidence type="ECO:0000313" key="2">
    <source>
        <dbReference type="EMBL" id="RHY40209.1"/>
    </source>
</evidence>
<evidence type="ECO:0000259" key="1">
    <source>
        <dbReference type="PROSITE" id="PS51038"/>
    </source>
</evidence>
<comment type="caution">
    <text evidence="2">The sequence shown here is derived from an EMBL/GenBank/DDBJ whole genome shotgun (WGS) entry which is preliminary data.</text>
</comment>
<feature type="domain" description="BAH" evidence="1">
    <location>
        <begin position="71"/>
        <end position="204"/>
    </location>
</feature>
<evidence type="ECO:0000313" key="3">
    <source>
        <dbReference type="Proteomes" id="UP000266643"/>
    </source>
</evidence>
<sequence length="398" mass="43273">MELEDGSAASAAGRRAALPREARNNVVTYDEAQLYMENSYRSPKRSKPTTTRSGATLATVELDIDLEIRKGKLEVGDCVLVSHNDEEYVALVSTLHSSDGNPVAADSRPKLFTGIWYFRPEDVAKEALDVVDGGVLENEVFQSVEKDTNALEHVLGKCQVVSELDLRDRQNILRLNQHPIDADEIVFVCRYKYDMKKQTLAPLSDPYEVHHGLGRSEPSVGGDYQADGLPPCTRPPPPSPIQGPTHVWSPSTMTDAPYAFKEFMHAVDSLRFGIGAVVKIYIAGGSSSSPGSSSSSTSPVRVSANPLVGGAMCRAMICKVLDKHSIVVSAAATGGTPVEVLKSSSSSMLTDDRALTFFHEARRDAAAALAKCANVFREQQVEEKALFRRELQLHLTKA</sequence>
<dbReference type="PROSITE" id="PS51038">
    <property type="entry name" value="BAH"/>
    <property type="match status" value="1"/>
</dbReference>
<dbReference type="AlphaFoldDB" id="A0A397C5V5"/>
<dbReference type="Proteomes" id="UP000266643">
    <property type="component" value="Unassembled WGS sequence"/>
</dbReference>
<proteinExistence type="predicted"/>
<gene>
    <name evidence="2" type="ORF">DYB30_008153</name>
</gene>
<dbReference type="VEuPathDB" id="FungiDB:H257_15427"/>
<dbReference type="Pfam" id="PF01426">
    <property type="entry name" value="BAH"/>
    <property type="match status" value="1"/>
</dbReference>
<dbReference type="InterPro" id="IPR001025">
    <property type="entry name" value="BAH_dom"/>
</dbReference>
<dbReference type="SMART" id="SM00439">
    <property type="entry name" value="BAH"/>
    <property type="match status" value="1"/>
</dbReference>
<dbReference type="CDD" id="cd04370">
    <property type="entry name" value="BAH"/>
    <property type="match status" value="1"/>
</dbReference>
<dbReference type="EMBL" id="QUTD01011279">
    <property type="protein sequence ID" value="RHY40209.1"/>
    <property type="molecule type" value="Genomic_DNA"/>
</dbReference>
<dbReference type="Gene3D" id="2.30.30.490">
    <property type="match status" value="1"/>
</dbReference>